<sequence length="404" mass="45128">MTGRGCGYRGFEKRDSVMSAGAQILQDLENLKARLHKMEHELSFFQDIRPIACLLNPDATCDPAILEKASILVDTIAVEFCQRIECRHQVLVFNAPDGTPLEHTKNAILTACIMPNTTCTARRLQKSKLSVHCPIMMQFRDENDVVRLLTSQDLLPSTEELRTIEGKAARTRIQSSVGLSPGPNTTDAVRLQARAMTIPIINSTRSRRRPSDLLFFRVPPPPTYALGLEHLLSRPRYVTHPRESVPCSSQDKWTLLRPPDNYISSMSNHTYLPNCIVGDVSKFLISTVCSPTDLSMMRFNARSLLPKVHNPRAIIVVARPSRIGMTKTWLSVENPDKAVSIPALLRNLKDSAVPRGDGIPSRDLTHGGQDGKTLVLSLLNHSTNSEIVPSQWKRTDVRLFSNRI</sequence>
<organism evidence="2 3">
    <name type="scientific">Clonorchis sinensis</name>
    <name type="common">Chinese liver fluke</name>
    <dbReference type="NCBI Taxonomy" id="79923"/>
    <lineage>
        <taxon>Eukaryota</taxon>
        <taxon>Metazoa</taxon>
        <taxon>Spiralia</taxon>
        <taxon>Lophotrochozoa</taxon>
        <taxon>Platyhelminthes</taxon>
        <taxon>Trematoda</taxon>
        <taxon>Digenea</taxon>
        <taxon>Opisthorchiida</taxon>
        <taxon>Opisthorchiata</taxon>
        <taxon>Opisthorchiidae</taxon>
        <taxon>Clonorchis</taxon>
    </lineage>
</organism>
<evidence type="ECO:0000256" key="1">
    <source>
        <dbReference type="SAM" id="Coils"/>
    </source>
</evidence>
<gene>
    <name evidence="2" type="ORF">CLF_107658</name>
</gene>
<evidence type="ECO:0000313" key="2">
    <source>
        <dbReference type="EMBL" id="GAA52236.1"/>
    </source>
</evidence>
<reference key="2">
    <citation type="submission" date="2011-10" db="EMBL/GenBank/DDBJ databases">
        <title>The genome and transcriptome sequence of Clonorchis sinensis provide insights into the carcinogenic liver fluke.</title>
        <authorList>
            <person name="Wang X."/>
            <person name="Huang Y."/>
            <person name="Chen W."/>
            <person name="Liu H."/>
            <person name="Guo L."/>
            <person name="Chen Y."/>
            <person name="Luo F."/>
            <person name="Zhou W."/>
            <person name="Sun J."/>
            <person name="Mao Q."/>
            <person name="Liang P."/>
            <person name="Zhou C."/>
            <person name="Tian Y."/>
            <person name="Men J."/>
            <person name="Lv X."/>
            <person name="Huang L."/>
            <person name="Zhou J."/>
            <person name="Hu Y."/>
            <person name="Li R."/>
            <person name="Zhang F."/>
            <person name="Lei H."/>
            <person name="Li X."/>
            <person name="Hu X."/>
            <person name="Liang C."/>
            <person name="Xu J."/>
            <person name="Wu Z."/>
            <person name="Yu X."/>
        </authorList>
    </citation>
    <scope>NUCLEOTIDE SEQUENCE</scope>
    <source>
        <strain>Henan</strain>
    </source>
</reference>
<reference evidence="2" key="1">
    <citation type="journal article" date="2011" name="Genome Biol.">
        <title>The draft genome of the carcinogenic human liver fluke Clonorchis sinensis.</title>
        <authorList>
            <person name="Wang X."/>
            <person name="Chen W."/>
            <person name="Huang Y."/>
            <person name="Sun J."/>
            <person name="Men J."/>
            <person name="Liu H."/>
            <person name="Luo F."/>
            <person name="Guo L."/>
            <person name="Lv X."/>
            <person name="Deng C."/>
            <person name="Zhou C."/>
            <person name="Fan Y."/>
            <person name="Li X."/>
            <person name="Huang L."/>
            <person name="Hu Y."/>
            <person name="Liang C."/>
            <person name="Hu X."/>
            <person name="Xu J."/>
            <person name="Yu X."/>
        </authorList>
    </citation>
    <scope>NUCLEOTIDE SEQUENCE [LARGE SCALE GENOMIC DNA]</scope>
    <source>
        <strain evidence="2">Henan</strain>
    </source>
</reference>
<dbReference type="AlphaFoldDB" id="G7YH03"/>
<keyword evidence="1" id="KW-0175">Coiled coil</keyword>
<dbReference type="EMBL" id="DF143260">
    <property type="protein sequence ID" value="GAA52236.1"/>
    <property type="molecule type" value="Genomic_DNA"/>
</dbReference>
<proteinExistence type="predicted"/>
<keyword evidence="3" id="KW-1185">Reference proteome</keyword>
<accession>G7YH03</accession>
<name>G7YH03_CLOSI</name>
<evidence type="ECO:0000313" key="3">
    <source>
        <dbReference type="Proteomes" id="UP000008909"/>
    </source>
</evidence>
<feature type="coiled-coil region" evidence="1">
    <location>
        <begin position="21"/>
        <end position="48"/>
    </location>
</feature>
<dbReference type="Proteomes" id="UP000008909">
    <property type="component" value="Unassembled WGS sequence"/>
</dbReference>
<protein>
    <submittedName>
        <fullName evidence="2">Uncharacterized protein</fullName>
    </submittedName>
</protein>